<evidence type="ECO:0000313" key="8">
    <source>
        <dbReference type="Proteomes" id="UP000192411"/>
    </source>
</evidence>
<evidence type="ECO:0000256" key="1">
    <source>
        <dbReference type="ARBA" id="ARBA00001947"/>
    </source>
</evidence>
<gene>
    <name evidence="7" type="ORF">BST47_12735</name>
</gene>
<dbReference type="RefSeq" id="WP_083125906.1">
    <property type="nucleotide sequence ID" value="NZ_MVIM01000006.1"/>
</dbReference>
<proteinExistence type="inferred from homology"/>
<dbReference type="EMBL" id="MVIM01000006">
    <property type="protein sequence ID" value="ORB65001.1"/>
    <property type="molecule type" value="Genomic_DNA"/>
</dbReference>
<dbReference type="Gene3D" id="3.90.180.10">
    <property type="entry name" value="Medium-chain alcohol dehydrogenases, catalytic domain"/>
    <property type="match status" value="1"/>
</dbReference>
<dbReference type="SUPFAM" id="SSF51735">
    <property type="entry name" value="NAD(P)-binding Rossmann-fold domains"/>
    <property type="match status" value="1"/>
</dbReference>
<dbReference type="SMART" id="SM00829">
    <property type="entry name" value="PKS_ER"/>
    <property type="match status" value="1"/>
</dbReference>
<dbReference type="SUPFAM" id="SSF50129">
    <property type="entry name" value="GroES-like"/>
    <property type="match status" value="1"/>
</dbReference>
<organism evidence="7 8">
    <name type="scientific">Mycolicibacterium tusciae</name>
    <dbReference type="NCBI Taxonomy" id="75922"/>
    <lineage>
        <taxon>Bacteria</taxon>
        <taxon>Bacillati</taxon>
        <taxon>Actinomycetota</taxon>
        <taxon>Actinomycetes</taxon>
        <taxon>Mycobacteriales</taxon>
        <taxon>Mycobacteriaceae</taxon>
        <taxon>Mycolicibacterium</taxon>
    </lineage>
</organism>
<dbReference type="PANTHER" id="PTHR43401:SF2">
    <property type="entry name" value="L-THREONINE 3-DEHYDROGENASE"/>
    <property type="match status" value="1"/>
</dbReference>
<dbReference type="GO" id="GO:0016491">
    <property type="term" value="F:oxidoreductase activity"/>
    <property type="evidence" value="ECO:0007669"/>
    <property type="project" value="UniProtKB-KW"/>
</dbReference>
<dbReference type="InterPro" id="IPR020843">
    <property type="entry name" value="ER"/>
</dbReference>
<dbReference type="InterPro" id="IPR013149">
    <property type="entry name" value="ADH-like_C"/>
</dbReference>
<evidence type="ECO:0000313" key="7">
    <source>
        <dbReference type="EMBL" id="ORB65001.1"/>
    </source>
</evidence>
<dbReference type="InterPro" id="IPR050129">
    <property type="entry name" value="Zn_alcohol_dh"/>
</dbReference>
<protein>
    <submittedName>
        <fullName evidence="7">Alcohol dehydrogenase</fullName>
    </submittedName>
</protein>
<evidence type="ECO:0000259" key="6">
    <source>
        <dbReference type="SMART" id="SM00829"/>
    </source>
</evidence>
<dbReference type="AlphaFoldDB" id="A0A1X0JQ84"/>
<dbReference type="Proteomes" id="UP000192411">
    <property type="component" value="Unassembled WGS sequence"/>
</dbReference>
<dbReference type="GO" id="GO:0008270">
    <property type="term" value="F:zinc ion binding"/>
    <property type="evidence" value="ECO:0007669"/>
    <property type="project" value="InterPro"/>
</dbReference>
<dbReference type="InterPro" id="IPR011032">
    <property type="entry name" value="GroES-like_sf"/>
</dbReference>
<dbReference type="OrthoDB" id="9797931at2"/>
<dbReference type="PANTHER" id="PTHR43401">
    <property type="entry name" value="L-THREONINE 3-DEHYDROGENASE"/>
    <property type="match status" value="1"/>
</dbReference>
<reference evidence="7 8" key="1">
    <citation type="submission" date="2017-02" db="EMBL/GenBank/DDBJ databases">
        <title>The new phylogeny of genus Mycobacterium.</title>
        <authorList>
            <person name="Tortoli E."/>
            <person name="Trovato A."/>
            <person name="Cirillo D.M."/>
        </authorList>
    </citation>
    <scope>NUCLEOTIDE SEQUENCE [LARGE SCALE GENOMIC DNA]</scope>
    <source>
        <strain evidence="7 8">DSM 44338</strain>
    </source>
</reference>
<name>A0A1X0JQ84_9MYCO</name>
<keyword evidence="2 5" id="KW-0479">Metal-binding</keyword>
<keyword evidence="4" id="KW-0560">Oxidoreductase</keyword>
<comment type="caution">
    <text evidence="7">The sequence shown here is derived from an EMBL/GenBank/DDBJ whole genome shotgun (WGS) entry which is preliminary data.</text>
</comment>
<dbReference type="InterPro" id="IPR013154">
    <property type="entry name" value="ADH-like_N"/>
</dbReference>
<evidence type="ECO:0000256" key="5">
    <source>
        <dbReference type="RuleBase" id="RU361277"/>
    </source>
</evidence>
<dbReference type="Gene3D" id="3.40.50.720">
    <property type="entry name" value="NAD(P)-binding Rossmann-like Domain"/>
    <property type="match status" value="1"/>
</dbReference>
<dbReference type="InterPro" id="IPR036291">
    <property type="entry name" value="NAD(P)-bd_dom_sf"/>
</dbReference>
<accession>A0A1X0JQ84</accession>
<dbReference type="STRING" id="75922.BST47_12735"/>
<comment type="similarity">
    <text evidence="5">Belongs to the zinc-containing alcohol dehydrogenase family.</text>
</comment>
<evidence type="ECO:0000256" key="2">
    <source>
        <dbReference type="ARBA" id="ARBA00022723"/>
    </source>
</evidence>
<keyword evidence="8" id="KW-1185">Reference proteome</keyword>
<evidence type="ECO:0000256" key="3">
    <source>
        <dbReference type="ARBA" id="ARBA00022833"/>
    </source>
</evidence>
<comment type="cofactor">
    <cofactor evidence="1 5">
        <name>Zn(2+)</name>
        <dbReference type="ChEBI" id="CHEBI:29105"/>
    </cofactor>
</comment>
<evidence type="ECO:0000256" key="4">
    <source>
        <dbReference type="ARBA" id="ARBA00023002"/>
    </source>
</evidence>
<dbReference type="Pfam" id="PF00107">
    <property type="entry name" value="ADH_zinc_N"/>
    <property type="match status" value="1"/>
</dbReference>
<dbReference type="InterPro" id="IPR002328">
    <property type="entry name" value="ADH_Zn_CS"/>
</dbReference>
<feature type="domain" description="Enoyl reductase (ER)" evidence="6">
    <location>
        <begin position="7"/>
        <end position="324"/>
    </location>
</feature>
<dbReference type="PROSITE" id="PS00059">
    <property type="entry name" value="ADH_ZINC"/>
    <property type="match status" value="1"/>
</dbReference>
<sequence>MKIAVTNERHGFDIVEVPDPTPGPQELIIRVAACGVCGSDIKAQPYMPAGMVMGHELGGEVVAVGAGVKGHQVGSNVAVLPVISCGSCAACAAGTVAHCAATRYLGMGPDRGGFAEFAAAPARHSFRLPDDLPGTYAALVEPFAVGLHGVHTAELAEGESVLVVGAGGVGLTTTAWARETGAQRITVVDPDARRRDSAVAMGATDVAASASDVETGAYDVAIECVGRPELLQVCQAALRAFGRIVITGACDQPMPIEPITALLKELTIRFSVCYRPDEFRETIAAFAGGAIDPTPMIGPILSLDRIGDAFDLVRAAGVHGRVLVNPGGSA</sequence>
<dbReference type="Pfam" id="PF08240">
    <property type="entry name" value="ADH_N"/>
    <property type="match status" value="1"/>
</dbReference>
<keyword evidence="3 5" id="KW-0862">Zinc</keyword>